<dbReference type="GO" id="GO:0051603">
    <property type="term" value="P:proteolysis involved in protein catabolic process"/>
    <property type="evidence" value="ECO:0007669"/>
    <property type="project" value="TreeGrafter"/>
</dbReference>
<keyword evidence="3 6" id="KW-0378">Hydrolase</keyword>
<dbReference type="EMBL" id="QCYK01000001">
    <property type="protein sequence ID" value="PUZ29613.1"/>
    <property type="molecule type" value="Genomic_DNA"/>
</dbReference>
<dbReference type="GO" id="GO:0004222">
    <property type="term" value="F:metalloendopeptidase activity"/>
    <property type="evidence" value="ECO:0007669"/>
    <property type="project" value="InterPro"/>
</dbReference>
<dbReference type="InterPro" id="IPR001915">
    <property type="entry name" value="Peptidase_M48"/>
</dbReference>
<sequence>MKKFYMLLAGVAVLAAGCTRVPITGRQHLALIPEGTMNSMALQEYQSFLSENKTVSSATSGDAQMVQRVGQRLANAVTQYMTSQGLQNQIANYKWEFNLVSSKEVNAWCMPGGKVVVYTGLLPITQNETALACVLGHEISHAIAQHGNERMSNGLIAQGIEIAGSVALNKNPTAQNLFMQSFGVASPLGQLAFSRQDELEADHLGIIFMAMAGYDPQQALPFWQRMAAQNTTKPNELTSTHPSDERRIAELQKEMPEALRYYKK</sequence>
<keyword evidence="4 6" id="KW-0862">Zinc</keyword>
<dbReference type="Pfam" id="PF01435">
    <property type="entry name" value="Peptidase_M48"/>
    <property type="match status" value="1"/>
</dbReference>
<keyword evidence="1 6" id="KW-0645">Protease</keyword>
<keyword evidence="9" id="KW-1185">Reference proteome</keyword>
<evidence type="ECO:0000256" key="6">
    <source>
        <dbReference type="RuleBase" id="RU003983"/>
    </source>
</evidence>
<feature type="domain" description="Peptidase M48" evidence="7">
    <location>
        <begin position="78"/>
        <end position="254"/>
    </location>
</feature>
<dbReference type="PROSITE" id="PS51257">
    <property type="entry name" value="PROKAR_LIPOPROTEIN"/>
    <property type="match status" value="1"/>
</dbReference>
<proteinExistence type="inferred from homology"/>
<dbReference type="OrthoDB" id="9810445at2"/>
<evidence type="ECO:0000256" key="5">
    <source>
        <dbReference type="ARBA" id="ARBA00023049"/>
    </source>
</evidence>
<dbReference type="Gene3D" id="3.30.2010.10">
    <property type="entry name" value="Metalloproteases ('zincins'), catalytic domain"/>
    <property type="match status" value="1"/>
</dbReference>
<comment type="caution">
    <text evidence="8">The sequence shown here is derived from an EMBL/GenBank/DDBJ whole genome shotgun (WGS) entry which is preliminary data.</text>
</comment>
<protein>
    <submittedName>
        <fullName evidence="8">Peptidase M48</fullName>
    </submittedName>
</protein>
<evidence type="ECO:0000313" key="9">
    <source>
        <dbReference type="Proteomes" id="UP000244450"/>
    </source>
</evidence>
<accession>A0A2T7BPL4</accession>
<dbReference type="GO" id="GO:0016020">
    <property type="term" value="C:membrane"/>
    <property type="evidence" value="ECO:0007669"/>
    <property type="project" value="TreeGrafter"/>
</dbReference>
<comment type="cofactor">
    <cofactor evidence="6">
        <name>Zn(2+)</name>
        <dbReference type="ChEBI" id="CHEBI:29105"/>
    </cofactor>
    <text evidence="6">Binds 1 zinc ion per subunit.</text>
</comment>
<evidence type="ECO:0000259" key="7">
    <source>
        <dbReference type="Pfam" id="PF01435"/>
    </source>
</evidence>
<evidence type="ECO:0000256" key="1">
    <source>
        <dbReference type="ARBA" id="ARBA00022670"/>
    </source>
</evidence>
<dbReference type="AlphaFoldDB" id="A0A2T7BPL4"/>
<dbReference type="CDD" id="cd07331">
    <property type="entry name" value="M48C_Oma1_like"/>
    <property type="match status" value="1"/>
</dbReference>
<reference evidence="8 9" key="1">
    <citation type="submission" date="2018-04" db="EMBL/GenBank/DDBJ databases">
        <title>Chitinophaga fuyangensis sp. nov., isolated from soil in a chemical factory.</title>
        <authorList>
            <person name="Chen K."/>
        </authorList>
    </citation>
    <scope>NUCLEOTIDE SEQUENCE [LARGE SCALE GENOMIC DNA]</scope>
    <source>
        <strain evidence="8 9">LY-1</strain>
    </source>
</reference>
<name>A0A2T7BPL4_9BACT</name>
<dbReference type="InterPro" id="IPR051156">
    <property type="entry name" value="Mito/Outer_Membr_Metalloprot"/>
</dbReference>
<evidence type="ECO:0000256" key="4">
    <source>
        <dbReference type="ARBA" id="ARBA00022833"/>
    </source>
</evidence>
<dbReference type="Proteomes" id="UP000244450">
    <property type="component" value="Unassembled WGS sequence"/>
</dbReference>
<keyword evidence="2" id="KW-0479">Metal-binding</keyword>
<organism evidence="8 9">
    <name type="scientific">Chitinophaga parva</name>
    <dbReference type="NCBI Taxonomy" id="2169414"/>
    <lineage>
        <taxon>Bacteria</taxon>
        <taxon>Pseudomonadati</taxon>
        <taxon>Bacteroidota</taxon>
        <taxon>Chitinophagia</taxon>
        <taxon>Chitinophagales</taxon>
        <taxon>Chitinophagaceae</taxon>
        <taxon>Chitinophaga</taxon>
    </lineage>
</organism>
<comment type="similarity">
    <text evidence="6">Belongs to the peptidase M48 family.</text>
</comment>
<dbReference type="PANTHER" id="PTHR22726">
    <property type="entry name" value="METALLOENDOPEPTIDASE OMA1"/>
    <property type="match status" value="1"/>
</dbReference>
<evidence type="ECO:0000313" key="8">
    <source>
        <dbReference type="EMBL" id="PUZ29613.1"/>
    </source>
</evidence>
<evidence type="ECO:0000256" key="3">
    <source>
        <dbReference type="ARBA" id="ARBA00022801"/>
    </source>
</evidence>
<dbReference type="GO" id="GO:0046872">
    <property type="term" value="F:metal ion binding"/>
    <property type="evidence" value="ECO:0007669"/>
    <property type="project" value="UniProtKB-KW"/>
</dbReference>
<keyword evidence="5 6" id="KW-0482">Metalloprotease</keyword>
<dbReference type="RefSeq" id="WP_108686250.1">
    <property type="nucleotide sequence ID" value="NZ_QCYK01000001.1"/>
</dbReference>
<dbReference type="PANTHER" id="PTHR22726:SF1">
    <property type="entry name" value="METALLOENDOPEPTIDASE OMA1, MITOCHONDRIAL"/>
    <property type="match status" value="1"/>
</dbReference>
<gene>
    <name evidence="8" type="ORF">DCC81_09265</name>
</gene>
<evidence type="ECO:0000256" key="2">
    <source>
        <dbReference type="ARBA" id="ARBA00022723"/>
    </source>
</evidence>